<name>A0A4R6BVH0_9STAP</name>
<dbReference type="Proteomes" id="UP000294802">
    <property type="component" value="Unassembled WGS sequence"/>
</dbReference>
<dbReference type="GO" id="GO:0016758">
    <property type="term" value="F:hexosyltransferase activity"/>
    <property type="evidence" value="ECO:0007669"/>
    <property type="project" value="TreeGrafter"/>
</dbReference>
<dbReference type="SUPFAM" id="SSF53756">
    <property type="entry name" value="UDP-Glycosyltransferase/glycogen phosphorylase"/>
    <property type="match status" value="1"/>
</dbReference>
<dbReference type="RefSeq" id="WP_133443303.1">
    <property type="nucleotide sequence ID" value="NZ_SCWB01000004.1"/>
</dbReference>
<organism evidence="1 2">
    <name type="scientific">Macrococcus lamae</name>
    <dbReference type="NCBI Taxonomy" id="198484"/>
    <lineage>
        <taxon>Bacteria</taxon>
        <taxon>Bacillati</taxon>
        <taxon>Bacillota</taxon>
        <taxon>Bacilli</taxon>
        <taxon>Bacillales</taxon>
        <taxon>Staphylococcaceae</taxon>
        <taxon>Macrococcus</taxon>
    </lineage>
</organism>
<comment type="caution">
    <text evidence="1">The sequence shown here is derived from an EMBL/GenBank/DDBJ whole genome shotgun (WGS) entry which is preliminary data.</text>
</comment>
<protein>
    <submittedName>
        <fullName evidence="1">Glycosyltransferase WbuB</fullName>
    </submittedName>
</protein>
<gene>
    <name evidence="1" type="ORF">ERX29_03480</name>
</gene>
<evidence type="ECO:0000313" key="2">
    <source>
        <dbReference type="Proteomes" id="UP000294802"/>
    </source>
</evidence>
<dbReference type="InterPro" id="IPR050194">
    <property type="entry name" value="Glycosyltransferase_grp1"/>
</dbReference>
<dbReference type="EMBL" id="SCWB01000004">
    <property type="protein sequence ID" value="TDM12398.1"/>
    <property type="molecule type" value="Genomic_DNA"/>
</dbReference>
<sequence length="395" mass="46188">MKRILIISQNFYPELGSAANRMKNLFLQLKAQGHQVYILTTDPSYPTRELFQDEKYWDNEFLNAISESEIIRLHMKCEKQKNSLLGRMSYYLEFMFKIHYFVSKTDGLFDYIYVTSPNIFVPWGTMFLQPNQSKDVILEIRDLWPDSIVALNKEYINNLIPLLRVMEKKMYNKADKIIVNNESFIPHIKALLQKEKPILFIPNGMTKNEIAHQRHFDLFSVVYTGNLGLAQNYDQLKEIAIKLNQLQIQFNIIPYGVHAEKLSEFVSSHNFEFVHVYPTLTRTECMAFISRHHLALSILKEEDVFLNVTPGKVIDAICAYVPVITNLGGSVEQLINSYQVGFAKQAATSEEMIEAIKKFKDDKKLWMLHQLHTKQLAEEKFSWEVNIEKIIKFMR</sequence>
<dbReference type="Gene3D" id="3.40.50.2000">
    <property type="entry name" value="Glycogen Phosphorylase B"/>
    <property type="match status" value="2"/>
</dbReference>
<keyword evidence="2" id="KW-1185">Reference proteome</keyword>
<accession>A0A4R6BVH0</accession>
<dbReference type="OrthoDB" id="9811902at2"/>
<proteinExistence type="predicted"/>
<keyword evidence="1" id="KW-0808">Transferase</keyword>
<dbReference type="PANTHER" id="PTHR45947">
    <property type="entry name" value="SULFOQUINOVOSYL TRANSFERASE SQD2"/>
    <property type="match status" value="1"/>
</dbReference>
<dbReference type="PANTHER" id="PTHR45947:SF3">
    <property type="entry name" value="SULFOQUINOVOSYL TRANSFERASE SQD2"/>
    <property type="match status" value="1"/>
</dbReference>
<evidence type="ECO:0000313" key="1">
    <source>
        <dbReference type="EMBL" id="TDM12398.1"/>
    </source>
</evidence>
<dbReference type="CDD" id="cd03794">
    <property type="entry name" value="GT4_WbuB-like"/>
    <property type="match status" value="1"/>
</dbReference>
<dbReference type="AlphaFoldDB" id="A0A4R6BVH0"/>
<reference evidence="1 2" key="1">
    <citation type="submission" date="2019-01" db="EMBL/GenBank/DDBJ databases">
        <title>Draft genome sequences of the type strains of six Macrococcus species.</title>
        <authorList>
            <person name="Mazhar S."/>
            <person name="Altermann E."/>
            <person name="Hill C."/>
            <person name="Mcauliffe O."/>
        </authorList>
    </citation>
    <scope>NUCLEOTIDE SEQUENCE [LARGE SCALE GENOMIC DNA]</scope>
    <source>
        <strain evidence="1 2">CCM4815</strain>
    </source>
</reference>